<dbReference type="InterPro" id="IPR000524">
    <property type="entry name" value="Tscrpt_reg_HTH_GntR"/>
</dbReference>
<dbReference type="CDD" id="cd07377">
    <property type="entry name" value="WHTH_GntR"/>
    <property type="match status" value="1"/>
</dbReference>
<dbReference type="GO" id="GO:0003677">
    <property type="term" value="F:DNA binding"/>
    <property type="evidence" value="ECO:0007669"/>
    <property type="project" value="UniProtKB-KW"/>
</dbReference>
<evidence type="ECO:0000259" key="4">
    <source>
        <dbReference type="PROSITE" id="PS50949"/>
    </source>
</evidence>
<dbReference type="PRINTS" id="PR00035">
    <property type="entry name" value="HTHGNTR"/>
</dbReference>
<comment type="caution">
    <text evidence="5">The sequence shown here is derived from an EMBL/GenBank/DDBJ whole genome shotgun (WGS) entry which is preliminary data.</text>
</comment>
<dbReference type="Gene3D" id="1.10.10.10">
    <property type="entry name" value="Winged helix-like DNA-binding domain superfamily/Winged helix DNA-binding domain"/>
    <property type="match status" value="1"/>
</dbReference>
<dbReference type="PANTHER" id="PTHR44846:SF1">
    <property type="entry name" value="MANNOSYL-D-GLYCERATE TRANSPORT_METABOLISM SYSTEM REPRESSOR MNGR-RELATED"/>
    <property type="match status" value="1"/>
</dbReference>
<dbReference type="Pfam" id="PF07702">
    <property type="entry name" value="UTRA"/>
    <property type="match status" value="1"/>
</dbReference>
<organism evidence="5 6">
    <name type="scientific">Terribacillus saccharophilus</name>
    <dbReference type="NCBI Taxonomy" id="361277"/>
    <lineage>
        <taxon>Bacteria</taxon>
        <taxon>Bacillati</taxon>
        <taxon>Bacillota</taxon>
        <taxon>Bacilli</taxon>
        <taxon>Bacillales</taxon>
        <taxon>Bacillaceae</taxon>
        <taxon>Terribacillus</taxon>
    </lineage>
</organism>
<sequence length="261" mass="29799">MYTIKNQHAILSEIKRERSTGMIDKNSPIPLYFQLEQAIRERIESGSLPPGEMLPPERHYTDSLAISRMTVRHAMQALIEDGLLERRKNKGLFVKVRPYHQSLSKLTSFSEDMQARGLSSSSSILEWKEIQLSSLAADKLQKEIGAAAIRIRRLRSADQDPIAVETITSPLEMAKDLTENKLKESFYAYLEKEMGLTLHRAEQEIEADLAGAELAELLNITPGDAVLRIHRLSYLEDGRPFEYVTSTYRADKYTFTSSFYR</sequence>
<dbReference type="SUPFAM" id="SSF46785">
    <property type="entry name" value="Winged helix' DNA-binding domain"/>
    <property type="match status" value="1"/>
</dbReference>
<evidence type="ECO:0000256" key="3">
    <source>
        <dbReference type="ARBA" id="ARBA00023163"/>
    </source>
</evidence>
<keyword evidence="2" id="KW-0238">DNA-binding</keyword>
<protein>
    <recommendedName>
        <fullName evidence="4">HTH gntR-type domain-containing protein</fullName>
    </recommendedName>
</protein>
<dbReference type="SMART" id="SM00345">
    <property type="entry name" value="HTH_GNTR"/>
    <property type="match status" value="1"/>
</dbReference>
<dbReference type="GO" id="GO:0003700">
    <property type="term" value="F:DNA-binding transcription factor activity"/>
    <property type="evidence" value="ECO:0007669"/>
    <property type="project" value="InterPro"/>
</dbReference>
<dbReference type="AlphaFoldDB" id="A0A268AF56"/>
<dbReference type="InterPro" id="IPR050679">
    <property type="entry name" value="Bact_HTH_transcr_reg"/>
</dbReference>
<dbReference type="OrthoDB" id="9815017at2"/>
<dbReference type="SUPFAM" id="SSF64288">
    <property type="entry name" value="Chorismate lyase-like"/>
    <property type="match status" value="1"/>
</dbReference>
<feature type="domain" description="HTH gntR-type" evidence="4">
    <location>
        <begin position="29"/>
        <end position="97"/>
    </location>
</feature>
<dbReference type="PROSITE" id="PS50949">
    <property type="entry name" value="HTH_GNTR"/>
    <property type="match status" value="1"/>
</dbReference>
<keyword evidence="3" id="KW-0804">Transcription</keyword>
<evidence type="ECO:0000313" key="6">
    <source>
        <dbReference type="Proteomes" id="UP000216013"/>
    </source>
</evidence>
<keyword evidence="1" id="KW-0805">Transcription regulation</keyword>
<accession>A0A268AF56</accession>
<dbReference type="GO" id="GO:0045892">
    <property type="term" value="P:negative regulation of DNA-templated transcription"/>
    <property type="evidence" value="ECO:0007669"/>
    <property type="project" value="TreeGrafter"/>
</dbReference>
<evidence type="ECO:0000256" key="1">
    <source>
        <dbReference type="ARBA" id="ARBA00023015"/>
    </source>
</evidence>
<dbReference type="Proteomes" id="UP000216013">
    <property type="component" value="Unassembled WGS sequence"/>
</dbReference>
<name>A0A268AF56_9BACI</name>
<evidence type="ECO:0000313" key="5">
    <source>
        <dbReference type="EMBL" id="PAD22751.1"/>
    </source>
</evidence>
<dbReference type="PANTHER" id="PTHR44846">
    <property type="entry name" value="MANNOSYL-D-GLYCERATE TRANSPORT/METABOLISM SYSTEM REPRESSOR MNGR-RELATED"/>
    <property type="match status" value="1"/>
</dbReference>
<dbReference type="Pfam" id="PF00392">
    <property type="entry name" value="GntR"/>
    <property type="match status" value="1"/>
</dbReference>
<proteinExistence type="predicted"/>
<dbReference type="SMART" id="SM00866">
    <property type="entry name" value="UTRA"/>
    <property type="match status" value="1"/>
</dbReference>
<dbReference type="InterPro" id="IPR036388">
    <property type="entry name" value="WH-like_DNA-bd_sf"/>
</dbReference>
<dbReference type="InterPro" id="IPR011663">
    <property type="entry name" value="UTRA"/>
</dbReference>
<dbReference type="InterPro" id="IPR036390">
    <property type="entry name" value="WH_DNA-bd_sf"/>
</dbReference>
<dbReference type="InterPro" id="IPR028978">
    <property type="entry name" value="Chorismate_lyase_/UTRA_dom_sf"/>
</dbReference>
<dbReference type="Gene3D" id="3.40.1410.10">
    <property type="entry name" value="Chorismate lyase-like"/>
    <property type="match status" value="1"/>
</dbReference>
<evidence type="ECO:0000256" key="2">
    <source>
        <dbReference type="ARBA" id="ARBA00023125"/>
    </source>
</evidence>
<reference evidence="5 6" key="1">
    <citation type="submission" date="2017-07" db="EMBL/GenBank/DDBJ databases">
        <title>Isolation and whole genome analysis of endospore-forming bacteria from heroin.</title>
        <authorList>
            <person name="Kalinowski J."/>
            <person name="Ahrens B."/>
            <person name="Al-Dilaimi A."/>
            <person name="Winkler A."/>
            <person name="Wibberg D."/>
            <person name="Schleenbecker U."/>
            <person name="Ruckert C."/>
            <person name="Wolfel R."/>
            <person name="Grass G."/>
        </authorList>
    </citation>
    <scope>NUCLEOTIDE SEQUENCE [LARGE SCALE GENOMIC DNA]</scope>
    <source>
        <strain evidence="5 6">7528</strain>
    </source>
</reference>
<gene>
    <name evidence="5" type="ORF">CHH64_03310</name>
</gene>
<dbReference type="EMBL" id="NPBV01000002">
    <property type="protein sequence ID" value="PAD22751.1"/>
    <property type="molecule type" value="Genomic_DNA"/>
</dbReference>